<evidence type="ECO:0000313" key="2">
    <source>
        <dbReference type="EMBL" id="MFD1528030.1"/>
    </source>
</evidence>
<comment type="caution">
    <text evidence="2">The sequence shown here is derived from an EMBL/GenBank/DDBJ whole genome shotgun (WGS) entry which is preliminary data.</text>
</comment>
<keyword evidence="1" id="KW-1133">Transmembrane helix</keyword>
<evidence type="ECO:0008006" key="4">
    <source>
        <dbReference type="Google" id="ProtNLM"/>
    </source>
</evidence>
<reference evidence="3" key="1">
    <citation type="journal article" date="2019" name="Int. J. Syst. Evol. Microbiol.">
        <title>The Global Catalogue of Microorganisms (GCM) 10K type strain sequencing project: providing services to taxonomists for standard genome sequencing and annotation.</title>
        <authorList>
            <consortium name="The Broad Institute Genomics Platform"/>
            <consortium name="The Broad Institute Genome Sequencing Center for Infectious Disease"/>
            <person name="Wu L."/>
            <person name="Ma J."/>
        </authorList>
    </citation>
    <scope>NUCLEOTIDE SEQUENCE [LARGE SCALE GENOMIC DNA]</scope>
    <source>
        <strain evidence="3">JCM 12165</strain>
    </source>
</reference>
<keyword evidence="1" id="KW-0812">Transmembrane</keyword>
<feature type="transmembrane region" description="Helical" evidence="1">
    <location>
        <begin position="99"/>
        <end position="127"/>
    </location>
</feature>
<organism evidence="2 3">
    <name type="scientific">Pseudonocardia aurantiaca</name>
    <dbReference type="NCBI Taxonomy" id="75290"/>
    <lineage>
        <taxon>Bacteria</taxon>
        <taxon>Bacillati</taxon>
        <taxon>Actinomycetota</taxon>
        <taxon>Actinomycetes</taxon>
        <taxon>Pseudonocardiales</taxon>
        <taxon>Pseudonocardiaceae</taxon>
        <taxon>Pseudonocardia</taxon>
    </lineage>
</organism>
<name>A0ABW4FBL1_9PSEU</name>
<keyword evidence="3" id="KW-1185">Reference proteome</keyword>
<evidence type="ECO:0000313" key="3">
    <source>
        <dbReference type="Proteomes" id="UP001597145"/>
    </source>
</evidence>
<feature type="transmembrane region" description="Helical" evidence="1">
    <location>
        <begin position="61"/>
        <end position="79"/>
    </location>
</feature>
<feature type="transmembrane region" description="Helical" evidence="1">
    <location>
        <begin position="12"/>
        <end position="31"/>
    </location>
</feature>
<evidence type="ECO:0000256" key="1">
    <source>
        <dbReference type="SAM" id="Phobius"/>
    </source>
</evidence>
<sequence>MDGDRREGHLRAAVLAALSALVTAVGHTAGGGSVPDLAVLVVLLPLLAGVFTTVAGRCRGAAGTIAVLGTGQFALHHLMELLHPTQHMAGAGLAGWQMFAMHAAATVAIAIALGHADRAVAGLTAALRRVVRRRLAPLPVHRPLPVCAVPDPDIPARLARALAVAHVRRGPPVGC</sequence>
<proteinExistence type="predicted"/>
<protein>
    <recommendedName>
        <fullName evidence="4">Integral membrane protein</fullName>
    </recommendedName>
</protein>
<accession>A0ABW4FBL1</accession>
<dbReference type="EMBL" id="JBHUCP010000001">
    <property type="protein sequence ID" value="MFD1528030.1"/>
    <property type="molecule type" value="Genomic_DNA"/>
</dbReference>
<feature type="transmembrane region" description="Helical" evidence="1">
    <location>
        <begin position="37"/>
        <end position="54"/>
    </location>
</feature>
<dbReference type="RefSeq" id="WP_343972116.1">
    <property type="nucleotide sequence ID" value="NZ_BAAAJG010000003.1"/>
</dbReference>
<gene>
    <name evidence="2" type="ORF">ACFSCY_01080</name>
</gene>
<dbReference type="Proteomes" id="UP001597145">
    <property type="component" value="Unassembled WGS sequence"/>
</dbReference>
<keyword evidence="1" id="KW-0472">Membrane</keyword>